<protein>
    <submittedName>
        <fullName evidence="2">Uncharacterized protein</fullName>
    </submittedName>
</protein>
<keyword evidence="1" id="KW-0472">Membrane</keyword>
<keyword evidence="1" id="KW-0812">Transmembrane</keyword>
<gene>
    <name evidence="2" type="ORF">DOTSEDRAFT_139618</name>
</gene>
<keyword evidence="3" id="KW-1185">Reference proteome</keyword>
<sequence length="61" mass="7201">DIYKSILSIITILYRLVTLVELIYIIELLSEVSNNLVVLTSIIEYCSSFLTIREDYVYFIY</sequence>
<dbReference type="EMBL" id="KB446546">
    <property type="protein sequence ID" value="EME39026.1"/>
    <property type="molecule type" value="Genomic_DNA"/>
</dbReference>
<accession>M2YJC7</accession>
<keyword evidence="1" id="KW-1133">Transmembrane helix</keyword>
<name>M2YJC7_DOTSN</name>
<evidence type="ECO:0000313" key="2">
    <source>
        <dbReference type="EMBL" id="EME39026.1"/>
    </source>
</evidence>
<feature type="non-terminal residue" evidence="2">
    <location>
        <position position="1"/>
    </location>
</feature>
<organism evidence="2 3">
    <name type="scientific">Dothistroma septosporum (strain NZE10 / CBS 128990)</name>
    <name type="common">Red band needle blight fungus</name>
    <name type="synonym">Mycosphaerella pini</name>
    <dbReference type="NCBI Taxonomy" id="675120"/>
    <lineage>
        <taxon>Eukaryota</taxon>
        <taxon>Fungi</taxon>
        <taxon>Dikarya</taxon>
        <taxon>Ascomycota</taxon>
        <taxon>Pezizomycotina</taxon>
        <taxon>Dothideomycetes</taxon>
        <taxon>Dothideomycetidae</taxon>
        <taxon>Mycosphaerellales</taxon>
        <taxon>Mycosphaerellaceae</taxon>
        <taxon>Dothistroma</taxon>
    </lineage>
</organism>
<reference evidence="2 3" key="2">
    <citation type="journal article" date="2012" name="PLoS Pathog.">
        <title>Diverse lifestyles and strategies of plant pathogenesis encoded in the genomes of eighteen Dothideomycetes fungi.</title>
        <authorList>
            <person name="Ohm R.A."/>
            <person name="Feau N."/>
            <person name="Henrissat B."/>
            <person name="Schoch C.L."/>
            <person name="Horwitz B.A."/>
            <person name="Barry K.W."/>
            <person name="Condon B.J."/>
            <person name="Copeland A.C."/>
            <person name="Dhillon B."/>
            <person name="Glaser F."/>
            <person name="Hesse C.N."/>
            <person name="Kosti I."/>
            <person name="LaButti K."/>
            <person name="Lindquist E.A."/>
            <person name="Lucas S."/>
            <person name="Salamov A.A."/>
            <person name="Bradshaw R.E."/>
            <person name="Ciuffetti L."/>
            <person name="Hamelin R.C."/>
            <person name="Kema G.H.J."/>
            <person name="Lawrence C."/>
            <person name="Scott J.A."/>
            <person name="Spatafora J.W."/>
            <person name="Turgeon B.G."/>
            <person name="de Wit P.J.G.M."/>
            <person name="Zhong S."/>
            <person name="Goodwin S.B."/>
            <person name="Grigoriev I.V."/>
        </authorList>
    </citation>
    <scope>NUCLEOTIDE SEQUENCE [LARGE SCALE GENOMIC DNA]</scope>
    <source>
        <strain evidence="3">NZE10 / CBS 128990</strain>
    </source>
</reference>
<reference evidence="3" key="1">
    <citation type="journal article" date="2012" name="PLoS Genet.">
        <title>The genomes of the fungal plant pathogens Cladosporium fulvum and Dothistroma septosporum reveal adaptation to different hosts and lifestyles but also signatures of common ancestry.</title>
        <authorList>
            <person name="de Wit P.J.G.M."/>
            <person name="van der Burgt A."/>
            <person name="Oekmen B."/>
            <person name="Stergiopoulos I."/>
            <person name="Abd-Elsalam K.A."/>
            <person name="Aerts A.L."/>
            <person name="Bahkali A.H."/>
            <person name="Beenen H.G."/>
            <person name="Chettri P."/>
            <person name="Cox M.P."/>
            <person name="Datema E."/>
            <person name="de Vries R.P."/>
            <person name="Dhillon B."/>
            <person name="Ganley A.R."/>
            <person name="Griffiths S.A."/>
            <person name="Guo Y."/>
            <person name="Hamelin R.C."/>
            <person name="Henrissat B."/>
            <person name="Kabir M.S."/>
            <person name="Jashni M.K."/>
            <person name="Kema G."/>
            <person name="Klaubauf S."/>
            <person name="Lapidus A."/>
            <person name="Levasseur A."/>
            <person name="Lindquist E."/>
            <person name="Mehrabi R."/>
            <person name="Ohm R.A."/>
            <person name="Owen T.J."/>
            <person name="Salamov A."/>
            <person name="Schwelm A."/>
            <person name="Schijlen E."/>
            <person name="Sun H."/>
            <person name="van den Burg H.A."/>
            <person name="van Ham R.C.H.J."/>
            <person name="Zhang S."/>
            <person name="Goodwin S.B."/>
            <person name="Grigoriev I.V."/>
            <person name="Collemare J."/>
            <person name="Bradshaw R.E."/>
        </authorList>
    </citation>
    <scope>NUCLEOTIDE SEQUENCE [LARGE SCALE GENOMIC DNA]</scope>
    <source>
        <strain evidence="3">NZE10 / CBS 128990</strain>
    </source>
</reference>
<evidence type="ECO:0000256" key="1">
    <source>
        <dbReference type="SAM" id="Phobius"/>
    </source>
</evidence>
<proteinExistence type="predicted"/>
<dbReference type="AlphaFoldDB" id="M2YJC7"/>
<dbReference type="HOGENOM" id="CLU_2928927_0_0_1"/>
<dbReference type="Proteomes" id="UP000016933">
    <property type="component" value="Unassembled WGS sequence"/>
</dbReference>
<evidence type="ECO:0000313" key="3">
    <source>
        <dbReference type="Proteomes" id="UP000016933"/>
    </source>
</evidence>
<feature type="transmembrane region" description="Helical" evidence="1">
    <location>
        <begin position="6"/>
        <end position="26"/>
    </location>
</feature>